<dbReference type="GO" id="GO:0006107">
    <property type="term" value="P:oxaloacetate metabolic process"/>
    <property type="evidence" value="ECO:0007669"/>
    <property type="project" value="TreeGrafter"/>
</dbReference>
<dbReference type="PIRSF" id="PIRSF015582">
    <property type="entry name" value="Cit_lyase_B"/>
    <property type="match status" value="1"/>
</dbReference>
<dbReference type="AlphaFoldDB" id="A0A381UMF2"/>
<protein>
    <recommendedName>
        <fullName evidence="4">HpcH/HpaI aldolase/citrate lyase domain-containing protein</fullName>
    </recommendedName>
</protein>
<evidence type="ECO:0000313" key="5">
    <source>
        <dbReference type="EMBL" id="SVA29336.1"/>
    </source>
</evidence>
<evidence type="ECO:0000256" key="3">
    <source>
        <dbReference type="ARBA" id="ARBA00022842"/>
    </source>
</evidence>
<dbReference type="GO" id="GO:0000287">
    <property type="term" value="F:magnesium ion binding"/>
    <property type="evidence" value="ECO:0007669"/>
    <property type="project" value="TreeGrafter"/>
</dbReference>
<gene>
    <name evidence="5" type="ORF">METZ01_LOCUS82190</name>
</gene>
<dbReference type="Gene3D" id="3.20.20.60">
    <property type="entry name" value="Phosphoenolpyruvate-binding domains"/>
    <property type="match status" value="1"/>
</dbReference>
<dbReference type="PANTHER" id="PTHR32308:SF0">
    <property type="entry name" value="HPCH_HPAI ALDOLASE_CITRATE LYASE DOMAIN-CONTAINING PROTEIN"/>
    <property type="match status" value="1"/>
</dbReference>
<reference evidence="5" key="1">
    <citation type="submission" date="2018-05" db="EMBL/GenBank/DDBJ databases">
        <authorList>
            <person name="Lanie J.A."/>
            <person name="Ng W.-L."/>
            <person name="Kazmierczak K.M."/>
            <person name="Andrzejewski T.M."/>
            <person name="Davidsen T.M."/>
            <person name="Wayne K.J."/>
            <person name="Tettelin H."/>
            <person name="Glass J.I."/>
            <person name="Rusch D."/>
            <person name="Podicherti R."/>
            <person name="Tsui H.-C.T."/>
            <person name="Winkler M.E."/>
        </authorList>
    </citation>
    <scope>NUCLEOTIDE SEQUENCE</scope>
</reference>
<keyword evidence="2" id="KW-0479">Metal-binding</keyword>
<proteinExistence type="predicted"/>
<comment type="cofactor">
    <cofactor evidence="1">
        <name>Mg(2+)</name>
        <dbReference type="ChEBI" id="CHEBI:18420"/>
    </cofactor>
</comment>
<evidence type="ECO:0000256" key="2">
    <source>
        <dbReference type="ARBA" id="ARBA00022723"/>
    </source>
</evidence>
<name>A0A381UMF2_9ZZZZ</name>
<dbReference type="EMBL" id="UINC01006738">
    <property type="protein sequence ID" value="SVA29336.1"/>
    <property type="molecule type" value="Genomic_DNA"/>
</dbReference>
<dbReference type="InterPro" id="IPR005000">
    <property type="entry name" value="Aldolase/citrate-lyase_domain"/>
</dbReference>
<dbReference type="PANTHER" id="PTHR32308">
    <property type="entry name" value="LYASE BETA SUBUNIT, PUTATIVE (AFU_ORTHOLOGUE AFUA_4G13030)-RELATED"/>
    <property type="match status" value="1"/>
</dbReference>
<accession>A0A381UMF2</accession>
<keyword evidence="3" id="KW-0460">Magnesium</keyword>
<dbReference type="SUPFAM" id="SSF51621">
    <property type="entry name" value="Phosphoenolpyruvate/pyruvate domain"/>
    <property type="match status" value="1"/>
</dbReference>
<organism evidence="5">
    <name type="scientific">marine metagenome</name>
    <dbReference type="NCBI Taxonomy" id="408172"/>
    <lineage>
        <taxon>unclassified sequences</taxon>
        <taxon>metagenomes</taxon>
        <taxon>ecological metagenomes</taxon>
    </lineage>
</organism>
<dbReference type="InterPro" id="IPR011206">
    <property type="entry name" value="Citrate_lyase_beta/mcl1/mcl2"/>
</dbReference>
<evidence type="ECO:0000259" key="4">
    <source>
        <dbReference type="Pfam" id="PF03328"/>
    </source>
</evidence>
<evidence type="ECO:0000256" key="1">
    <source>
        <dbReference type="ARBA" id="ARBA00001946"/>
    </source>
</evidence>
<dbReference type="InterPro" id="IPR040442">
    <property type="entry name" value="Pyrv_kinase-like_dom_sf"/>
</dbReference>
<dbReference type="InterPro" id="IPR015813">
    <property type="entry name" value="Pyrv/PenolPyrv_kinase-like_dom"/>
</dbReference>
<dbReference type="Pfam" id="PF03328">
    <property type="entry name" value="HpcH_HpaI"/>
    <property type="match status" value="1"/>
</dbReference>
<dbReference type="GO" id="GO:0003824">
    <property type="term" value="F:catalytic activity"/>
    <property type="evidence" value="ECO:0007669"/>
    <property type="project" value="InterPro"/>
</dbReference>
<feature type="domain" description="HpcH/HpaI aldolase/citrate lyase" evidence="4">
    <location>
        <begin position="2"/>
        <end position="221"/>
    </location>
</feature>
<sequence length="284" mass="31191">MRSLLFVPGNKPSMLEKAQKFVPDAFIPDMEDSVPDAEKAAARNMIHDFLPKLSKSGILVIPRVNALHTGWLEHDLEAVVGPYIHGISVGKIDTPEDIKLIANLIGELEDQADLPVGKIKLIPWIETAKAIVNCYEICCSSDRILGAALGAEDFTNDMGIERREDESNVAYPKSVLCVAARAAEIMAFDTPYFRFKDEEGLRDSIATAKQQGFKGKFAIHPAQVNPINEGFAPSANEIEYARRVVTAFEEAERSGRGSTQLDGVVVDVPVVKRARKILELTDSD</sequence>